<dbReference type="SUPFAM" id="SSF52540">
    <property type="entry name" value="P-loop containing nucleoside triphosphate hydrolases"/>
    <property type="match status" value="1"/>
</dbReference>
<dbReference type="InterPro" id="IPR027417">
    <property type="entry name" value="P-loop_NTPase"/>
</dbReference>
<evidence type="ECO:0000256" key="2">
    <source>
        <dbReference type="ARBA" id="ARBA00022840"/>
    </source>
</evidence>
<dbReference type="EMBL" id="JBHSDK010000023">
    <property type="protein sequence ID" value="MFC4336853.1"/>
    <property type="molecule type" value="Genomic_DNA"/>
</dbReference>
<dbReference type="Proteomes" id="UP001595823">
    <property type="component" value="Unassembled WGS sequence"/>
</dbReference>
<evidence type="ECO:0000256" key="1">
    <source>
        <dbReference type="ARBA" id="ARBA00022741"/>
    </source>
</evidence>
<keyword evidence="5" id="KW-1185">Reference proteome</keyword>
<sequence length="289" mass="31885">MSFAIKTERVGLDYGSTTALRDVDLDLEPGRIYGLLGRNGSGKTSLLSLLAAFRKTTRGKVLVDGQDPFENPRVMPYACLVRESGDFDGADTARDSLDTCSLRPTWDEEYAMKLVDKWDIDLSKRVDQHSRGQRSLLAAVSGLASGADLVMFDEVHLGMDAPTRDSFYRELLEMYMDREPTVILSSHLIDEIADLLEEVVILDGGRVLLHESKEKLDTMGATLTGPAETVDAQTEGLEVLSRRKLGPTRSTTVAGLPDERRRTAREAGLEVTGIGLQDLFIHLTERNGQ</sequence>
<dbReference type="PANTHER" id="PTHR43158">
    <property type="entry name" value="SKFA PEPTIDE EXPORT ATP-BINDING PROTEIN SKFE"/>
    <property type="match status" value="1"/>
</dbReference>
<name>A0ABV8U168_9ACTN</name>
<evidence type="ECO:0000259" key="3">
    <source>
        <dbReference type="PROSITE" id="PS50893"/>
    </source>
</evidence>
<gene>
    <name evidence="4" type="ORF">ACFPET_16755</name>
</gene>
<reference evidence="5" key="1">
    <citation type="journal article" date="2019" name="Int. J. Syst. Evol. Microbiol.">
        <title>The Global Catalogue of Microorganisms (GCM) 10K type strain sequencing project: providing services to taxonomists for standard genome sequencing and annotation.</title>
        <authorList>
            <consortium name="The Broad Institute Genomics Platform"/>
            <consortium name="The Broad Institute Genome Sequencing Center for Infectious Disease"/>
            <person name="Wu L."/>
            <person name="Ma J."/>
        </authorList>
    </citation>
    <scope>NUCLEOTIDE SEQUENCE [LARGE SCALE GENOMIC DNA]</scope>
    <source>
        <strain evidence="5">IBRC-M 10908</strain>
    </source>
</reference>
<organism evidence="4 5">
    <name type="scientific">Salininema proteolyticum</name>
    <dbReference type="NCBI Taxonomy" id="1607685"/>
    <lineage>
        <taxon>Bacteria</taxon>
        <taxon>Bacillati</taxon>
        <taxon>Actinomycetota</taxon>
        <taxon>Actinomycetes</taxon>
        <taxon>Glycomycetales</taxon>
        <taxon>Glycomycetaceae</taxon>
        <taxon>Salininema</taxon>
    </lineage>
</organism>
<dbReference type="Pfam" id="PF00005">
    <property type="entry name" value="ABC_tran"/>
    <property type="match status" value="1"/>
</dbReference>
<keyword evidence="1" id="KW-0547">Nucleotide-binding</keyword>
<protein>
    <submittedName>
        <fullName evidence="4">ATP-binding cassette domain-containing protein</fullName>
    </submittedName>
</protein>
<dbReference type="InterPro" id="IPR003593">
    <property type="entry name" value="AAA+_ATPase"/>
</dbReference>
<dbReference type="RefSeq" id="WP_380623213.1">
    <property type="nucleotide sequence ID" value="NZ_JBHSDK010000023.1"/>
</dbReference>
<feature type="domain" description="ABC transporter" evidence="3">
    <location>
        <begin position="5"/>
        <end position="229"/>
    </location>
</feature>
<dbReference type="PANTHER" id="PTHR43158:SF5">
    <property type="entry name" value="ABC TRANSPORTER, ATP-BINDING PROTEIN"/>
    <property type="match status" value="1"/>
</dbReference>
<dbReference type="SMART" id="SM00382">
    <property type="entry name" value="AAA"/>
    <property type="match status" value="1"/>
</dbReference>
<proteinExistence type="predicted"/>
<dbReference type="PROSITE" id="PS50893">
    <property type="entry name" value="ABC_TRANSPORTER_2"/>
    <property type="match status" value="1"/>
</dbReference>
<keyword evidence="2 4" id="KW-0067">ATP-binding</keyword>
<evidence type="ECO:0000313" key="4">
    <source>
        <dbReference type="EMBL" id="MFC4336853.1"/>
    </source>
</evidence>
<evidence type="ECO:0000313" key="5">
    <source>
        <dbReference type="Proteomes" id="UP001595823"/>
    </source>
</evidence>
<accession>A0ABV8U168</accession>
<dbReference type="InterPro" id="IPR003439">
    <property type="entry name" value="ABC_transporter-like_ATP-bd"/>
</dbReference>
<dbReference type="GO" id="GO:0005524">
    <property type="term" value="F:ATP binding"/>
    <property type="evidence" value="ECO:0007669"/>
    <property type="project" value="UniProtKB-KW"/>
</dbReference>
<dbReference type="Gene3D" id="3.40.50.300">
    <property type="entry name" value="P-loop containing nucleotide triphosphate hydrolases"/>
    <property type="match status" value="1"/>
</dbReference>
<comment type="caution">
    <text evidence="4">The sequence shown here is derived from an EMBL/GenBank/DDBJ whole genome shotgun (WGS) entry which is preliminary data.</text>
</comment>